<evidence type="ECO:0000313" key="2">
    <source>
        <dbReference type="EMBL" id="KAK4152615.1"/>
    </source>
</evidence>
<protein>
    <submittedName>
        <fullName evidence="2">Uncharacterized protein</fullName>
    </submittedName>
</protein>
<accession>A0AAN6ZUP4</accession>
<dbReference type="Proteomes" id="UP001302745">
    <property type="component" value="Unassembled WGS sequence"/>
</dbReference>
<feature type="compositionally biased region" description="Basic and acidic residues" evidence="1">
    <location>
        <begin position="1"/>
        <end position="10"/>
    </location>
</feature>
<proteinExistence type="predicted"/>
<comment type="caution">
    <text evidence="2">The sequence shown here is derived from an EMBL/GenBank/DDBJ whole genome shotgun (WGS) entry which is preliminary data.</text>
</comment>
<feature type="region of interest" description="Disordered" evidence="1">
    <location>
        <begin position="1"/>
        <end position="40"/>
    </location>
</feature>
<name>A0AAN6ZUP4_9PEZI</name>
<keyword evidence="3" id="KW-1185">Reference proteome</keyword>
<dbReference type="EMBL" id="MU856968">
    <property type="protein sequence ID" value="KAK4152615.1"/>
    <property type="molecule type" value="Genomic_DNA"/>
</dbReference>
<gene>
    <name evidence="2" type="ORF">C8A00DRAFT_16080</name>
</gene>
<dbReference type="SUPFAM" id="SSF56112">
    <property type="entry name" value="Protein kinase-like (PK-like)"/>
    <property type="match status" value="1"/>
</dbReference>
<organism evidence="2 3">
    <name type="scientific">Chaetomidium leptoderma</name>
    <dbReference type="NCBI Taxonomy" id="669021"/>
    <lineage>
        <taxon>Eukaryota</taxon>
        <taxon>Fungi</taxon>
        <taxon>Dikarya</taxon>
        <taxon>Ascomycota</taxon>
        <taxon>Pezizomycotina</taxon>
        <taxon>Sordariomycetes</taxon>
        <taxon>Sordariomycetidae</taxon>
        <taxon>Sordariales</taxon>
        <taxon>Chaetomiaceae</taxon>
        <taxon>Chaetomidium</taxon>
    </lineage>
</organism>
<reference evidence="2" key="1">
    <citation type="journal article" date="2023" name="Mol. Phylogenet. Evol.">
        <title>Genome-scale phylogeny and comparative genomics of the fungal order Sordariales.</title>
        <authorList>
            <person name="Hensen N."/>
            <person name="Bonometti L."/>
            <person name="Westerberg I."/>
            <person name="Brannstrom I.O."/>
            <person name="Guillou S."/>
            <person name="Cros-Aarteil S."/>
            <person name="Calhoun S."/>
            <person name="Haridas S."/>
            <person name="Kuo A."/>
            <person name="Mondo S."/>
            <person name="Pangilinan J."/>
            <person name="Riley R."/>
            <person name="LaButti K."/>
            <person name="Andreopoulos B."/>
            <person name="Lipzen A."/>
            <person name="Chen C."/>
            <person name="Yan M."/>
            <person name="Daum C."/>
            <person name="Ng V."/>
            <person name="Clum A."/>
            <person name="Steindorff A."/>
            <person name="Ohm R.A."/>
            <person name="Martin F."/>
            <person name="Silar P."/>
            <person name="Natvig D.O."/>
            <person name="Lalanne C."/>
            <person name="Gautier V."/>
            <person name="Ament-Velasquez S.L."/>
            <person name="Kruys A."/>
            <person name="Hutchinson M.I."/>
            <person name="Powell A.J."/>
            <person name="Barry K."/>
            <person name="Miller A.N."/>
            <person name="Grigoriev I.V."/>
            <person name="Debuchy R."/>
            <person name="Gladieux P."/>
            <person name="Hiltunen Thoren M."/>
            <person name="Johannesson H."/>
        </authorList>
    </citation>
    <scope>NUCLEOTIDE SEQUENCE</scope>
    <source>
        <strain evidence="2">CBS 538.74</strain>
    </source>
</reference>
<feature type="compositionally biased region" description="Pro residues" evidence="1">
    <location>
        <begin position="27"/>
        <end position="39"/>
    </location>
</feature>
<reference evidence="2" key="2">
    <citation type="submission" date="2023-05" db="EMBL/GenBank/DDBJ databases">
        <authorList>
            <consortium name="Lawrence Berkeley National Laboratory"/>
            <person name="Steindorff A."/>
            <person name="Hensen N."/>
            <person name="Bonometti L."/>
            <person name="Westerberg I."/>
            <person name="Brannstrom I.O."/>
            <person name="Guillou S."/>
            <person name="Cros-Aarteil S."/>
            <person name="Calhoun S."/>
            <person name="Haridas S."/>
            <person name="Kuo A."/>
            <person name="Mondo S."/>
            <person name="Pangilinan J."/>
            <person name="Riley R."/>
            <person name="Labutti K."/>
            <person name="Andreopoulos B."/>
            <person name="Lipzen A."/>
            <person name="Chen C."/>
            <person name="Yanf M."/>
            <person name="Daum C."/>
            <person name="Ng V."/>
            <person name="Clum A."/>
            <person name="Ohm R."/>
            <person name="Martin F."/>
            <person name="Silar P."/>
            <person name="Natvig D."/>
            <person name="Lalanne C."/>
            <person name="Gautier V."/>
            <person name="Ament-Velasquez S.L."/>
            <person name="Kruys A."/>
            <person name="Hutchinson M.I."/>
            <person name="Powell A.J."/>
            <person name="Barry K."/>
            <person name="Miller A.N."/>
            <person name="Grigoriev I.V."/>
            <person name="Debuchy R."/>
            <person name="Gladieux P."/>
            <person name="Thoren M.H."/>
            <person name="Johannesson H."/>
        </authorList>
    </citation>
    <scope>NUCLEOTIDE SEQUENCE</scope>
    <source>
        <strain evidence="2">CBS 538.74</strain>
    </source>
</reference>
<sequence length="274" mass="31479">MNETLNERLRNARRRPGPPDFSCFTPRPRPPPIRRPPGPLKLGPHYRVPTEIPYPIHFRFRTRIVYASATSIHHLHPNVVRLRLQPSIAQQIVQLLVRRLPFSIQAWFESFFPEWSLPSQLILKKQKKGWDEEFEAEKAAYTKLLPLQGVVIPRCFGQLRYDNARALLLSDIGGACLAEPDGALLEVPDFRRLLLQALTALAQFRVLPDDIKLDNFQLTGDKIMALDLETLRQGPEMTDEQLATDIGGMMETLTRLYEGNQYGFWEDGLIMIDN</sequence>
<dbReference type="AlphaFoldDB" id="A0AAN6ZUP4"/>
<dbReference type="InterPro" id="IPR011009">
    <property type="entry name" value="Kinase-like_dom_sf"/>
</dbReference>
<evidence type="ECO:0000256" key="1">
    <source>
        <dbReference type="SAM" id="MobiDB-lite"/>
    </source>
</evidence>
<evidence type="ECO:0000313" key="3">
    <source>
        <dbReference type="Proteomes" id="UP001302745"/>
    </source>
</evidence>